<gene>
    <name evidence="2" type="ORF">C0W93_17545</name>
</gene>
<protein>
    <submittedName>
        <fullName evidence="2">Uncharacterized protein</fullName>
    </submittedName>
</protein>
<name>A0A2T3KRA5_PHOLD</name>
<feature type="signal peptide" evidence="1">
    <location>
        <begin position="1"/>
        <end position="25"/>
    </location>
</feature>
<keyword evidence="1" id="KW-0732">Signal</keyword>
<sequence>MKSIVSYLVKAGLLTMVCASSAAYAVENNPAPMSFVRAIESDTQLVQNQGLAIYHPTLGFVNYETTLCGAKEKTEQAFKQLVTSVCSEQQGRVESNWCIDTKSNAPLFNAELGSFVMTCQDGEYSSIIHVLEALPSVKISAEQRNNWLQVATSFGYL</sequence>
<proteinExistence type="predicted"/>
<comment type="caution">
    <text evidence="2">The sequence shown here is derived from an EMBL/GenBank/DDBJ whole genome shotgun (WGS) entry which is preliminary data.</text>
</comment>
<feature type="chain" id="PRO_5015518281" evidence="1">
    <location>
        <begin position="26"/>
        <end position="157"/>
    </location>
</feature>
<dbReference type="RefSeq" id="WP_060989116.1">
    <property type="nucleotide sequence ID" value="NZ_CP131574.1"/>
</dbReference>
<reference evidence="2 3" key="1">
    <citation type="submission" date="2018-03" db="EMBL/GenBank/DDBJ databases">
        <title>Whole genome sequencing of Histamine producing bacteria.</title>
        <authorList>
            <person name="Butler K."/>
        </authorList>
    </citation>
    <scope>NUCLEOTIDE SEQUENCE [LARGE SCALE GENOMIC DNA]</scope>
    <source>
        <strain evidence="2 3">Res.4.1</strain>
    </source>
</reference>
<evidence type="ECO:0000313" key="2">
    <source>
        <dbReference type="EMBL" id="PSV08831.1"/>
    </source>
</evidence>
<evidence type="ECO:0000313" key="3">
    <source>
        <dbReference type="Proteomes" id="UP000240530"/>
    </source>
</evidence>
<dbReference type="EMBL" id="PYNS01000025">
    <property type="protein sequence ID" value="PSV08831.1"/>
    <property type="molecule type" value="Genomic_DNA"/>
</dbReference>
<organism evidence="2 3">
    <name type="scientific">Photobacterium leiognathi subsp. mandapamensis</name>
    <name type="common">Photobacterium mandapamensis</name>
    <dbReference type="NCBI Taxonomy" id="48408"/>
    <lineage>
        <taxon>Bacteria</taxon>
        <taxon>Pseudomonadati</taxon>
        <taxon>Pseudomonadota</taxon>
        <taxon>Gammaproteobacteria</taxon>
        <taxon>Vibrionales</taxon>
        <taxon>Vibrionaceae</taxon>
        <taxon>Photobacterium</taxon>
    </lineage>
</organism>
<dbReference type="AlphaFoldDB" id="A0A2T3KRA5"/>
<accession>A0A2T3KRA5</accession>
<dbReference type="Proteomes" id="UP000240530">
    <property type="component" value="Unassembled WGS sequence"/>
</dbReference>
<evidence type="ECO:0000256" key="1">
    <source>
        <dbReference type="SAM" id="SignalP"/>
    </source>
</evidence>